<feature type="transmembrane region" description="Helical" evidence="1">
    <location>
        <begin position="20"/>
        <end position="38"/>
    </location>
</feature>
<keyword evidence="1" id="KW-0812">Transmembrane</keyword>
<protein>
    <submittedName>
        <fullName evidence="2">Uncharacterized protein</fullName>
    </submittedName>
</protein>
<dbReference type="AlphaFoldDB" id="A0A8S1MEY1"/>
<gene>
    <name evidence="2" type="ORF">PPRIM_AZ9-3.1.T0610163</name>
</gene>
<keyword evidence="1" id="KW-1133">Transmembrane helix</keyword>
<comment type="caution">
    <text evidence="2">The sequence shown here is derived from an EMBL/GenBank/DDBJ whole genome shotgun (WGS) entry which is preliminary data.</text>
</comment>
<evidence type="ECO:0000313" key="3">
    <source>
        <dbReference type="Proteomes" id="UP000688137"/>
    </source>
</evidence>
<name>A0A8S1MEY1_PARPR</name>
<keyword evidence="3" id="KW-1185">Reference proteome</keyword>
<reference evidence="2" key="1">
    <citation type="submission" date="2021-01" db="EMBL/GenBank/DDBJ databases">
        <authorList>
            <consortium name="Genoscope - CEA"/>
            <person name="William W."/>
        </authorList>
    </citation>
    <scope>NUCLEOTIDE SEQUENCE</scope>
</reference>
<sequence length="144" mass="17090">MLLVNGQYLKNKKYYYSQKVELKIIYVKILIIILIVVIKREDKNNFVHESMDVVILFRNFLKQQTLNNAEILILERSSSQEKEYIYIPDIFDYNNCREEDCLFTIYTSCPEFINGKRGFLNSKQCTQCSYQINPKDCIATKQCT</sequence>
<organism evidence="2 3">
    <name type="scientific">Paramecium primaurelia</name>
    <dbReference type="NCBI Taxonomy" id="5886"/>
    <lineage>
        <taxon>Eukaryota</taxon>
        <taxon>Sar</taxon>
        <taxon>Alveolata</taxon>
        <taxon>Ciliophora</taxon>
        <taxon>Intramacronucleata</taxon>
        <taxon>Oligohymenophorea</taxon>
        <taxon>Peniculida</taxon>
        <taxon>Parameciidae</taxon>
        <taxon>Paramecium</taxon>
    </lineage>
</organism>
<keyword evidence="1" id="KW-0472">Membrane</keyword>
<dbReference type="Proteomes" id="UP000688137">
    <property type="component" value="Unassembled WGS sequence"/>
</dbReference>
<evidence type="ECO:0000313" key="2">
    <source>
        <dbReference type="EMBL" id="CAD8079180.1"/>
    </source>
</evidence>
<evidence type="ECO:0000256" key="1">
    <source>
        <dbReference type="SAM" id="Phobius"/>
    </source>
</evidence>
<proteinExistence type="predicted"/>
<dbReference type="EMBL" id="CAJJDM010000062">
    <property type="protein sequence ID" value="CAD8079180.1"/>
    <property type="molecule type" value="Genomic_DNA"/>
</dbReference>
<accession>A0A8S1MEY1</accession>